<organism evidence="1 2">
    <name type="scientific">Leuconostoc fallax</name>
    <dbReference type="NCBI Taxonomy" id="1251"/>
    <lineage>
        <taxon>Bacteria</taxon>
        <taxon>Bacillati</taxon>
        <taxon>Bacillota</taxon>
        <taxon>Bacilli</taxon>
        <taxon>Lactobacillales</taxon>
        <taxon>Lactobacillaceae</taxon>
        <taxon>Leuconostoc</taxon>
    </lineage>
</organism>
<reference evidence="1 2" key="1">
    <citation type="journal article" date="2019" name="Appl. Microbiol. Biotechnol.">
        <title>Uncovering carbohydrate metabolism through a genotype-phenotype association study of 56 lactic acid bacteria genomes.</title>
        <authorList>
            <person name="Buron-Moles G."/>
            <person name="Chailyan A."/>
            <person name="Dolejs I."/>
            <person name="Forster J."/>
            <person name="Miks M.H."/>
        </authorList>
    </citation>
    <scope>NUCLEOTIDE SEQUENCE [LARGE SCALE GENOMIC DNA]</scope>
    <source>
        <strain evidence="1 2">ATCC 700006</strain>
    </source>
</reference>
<evidence type="ECO:0008006" key="3">
    <source>
        <dbReference type="Google" id="ProtNLM"/>
    </source>
</evidence>
<protein>
    <recommendedName>
        <fullName evidence="3">Accessory Sec system protein Asp1</fullName>
    </recommendedName>
</protein>
<sequence>MTIHILTHWPIDDAETLSFDTSINETQLLLSQGHDISLIIQAYVPKLRALLHENDSARAHYWSAFDTIQQIKLTQPQPLSLSDFSWPPYAQFTYLRDRILIDVNDEHYATAWLTSPNLSELDYIDLFVNQELNQQIMIDDRGFISRINHYNSYQVKRTDFLTPSGQIAMQITYDNNQLQDIHTAQEWENQQHFSDLDTLLNIVTRQYLAHLSSEDTVIVTQSNHNDQLIPYLSQHNIIYTLHTVPDQLPDNVQQFITHDTNVYNTLDKSTNKRLTYIPLYATQFHLSQQAKFKTIYWLNEDLSFEEQELVLVQLMALAYQHLDLTVIIESPLPAKMITDMILHVNQQVSDDDSQRQDYLNRFLVLPKQRRTQRQHFMRSAYLLLDLGQTPNEFLQVTALDDHIPQIVRQTTPYLSPDKNGKVIDNLQDVSAAVTFYLDNMDNWQFATAQSDRISDIYNTTKLGQQWQTLLNTRHNEEHDAK</sequence>
<dbReference type="STRING" id="907931.GCA_000165675_01706"/>
<evidence type="ECO:0000313" key="2">
    <source>
        <dbReference type="Proteomes" id="UP000295681"/>
    </source>
</evidence>
<keyword evidence="2" id="KW-1185">Reference proteome</keyword>
<dbReference type="EMBL" id="PUFI01000013">
    <property type="protein sequence ID" value="TDG68505.1"/>
    <property type="molecule type" value="Genomic_DNA"/>
</dbReference>
<evidence type="ECO:0000313" key="1">
    <source>
        <dbReference type="EMBL" id="TDG68505.1"/>
    </source>
</evidence>
<name>A0A4R5N923_9LACO</name>
<dbReference type="Proteomes" id="UP000295681">
    <property type="component" value="Unassembled WGS sequence"/>
</dbReference>
<proteinExistence type="predicted"/>
<dbReference type="RefSeq" id="WP_010006886.1">
    <property type="nucleotide sequence ID" value="NZ_JAGYGP010000007.1"/>
</dbReference>
<comment type="caution">
    <text evidence="1">The sequence shown here is derived from an EMBL/GenBank/DDBJ whole genome shotgun (WGS) entry which is preliminary data.</text>
</comment>
<dbReference type="GO" id="GO:0015031">
    <property type="term" value="P:protein transport"/>
    <property type="evidence" value="ECO:0007669"/>
    <property type="project" value="InterPro"/>
</dbReference>
<dbReference type="Pfam" id="PF16993">
    <property type="entry name" value="Asp1"/>
    <property type="match status" value="1"/>
</dbReference>
<dbReference type="NCBIfam" id="TIGR03713">
    <property type="entry name" value="acc_sec_asp1"/>
    <property type="match status" value="1"/>
</dbReference>
<dbReference type="InterPro" id="IPR022372">
    <property type="entry name" value="Accessory_SS_Asp1"/>
</dbReference>
<gene>
    <name evidence="1" type="ORF">C5L23_000107</name>
</gene>
<dbReference type="AlphaFoldDB" id="A0A4R5N923"/>
<accession>A0A4R5N923</accession>